<comment type="caution">
    <text evidence="1">The sequence shown here is derived from an EMBL/GenBank/DDBJ whole genome shotgun (WGS) entry which is preliminary data.</text>
</comment>
<dbReference type="EMBL" id="JAPFFF010000033">
    <property type="protein sequence ID" value="KAK8844186.1"/>
    <property type="molecule type" value="Genomic_DNA"/>
</dbReference>
<evidence type="ECO:0000313" key="1">
    <source>
        <dbReference type="EMBL" id="KAK8844186.1"/>
    </source>
</evidence>
<dbReference type="InterPro" id="IPR026906">
    <property type="entry name" value="LRR_5"/>
</dbReference>
<dbReference type="SUPFAM" id="SSF48403">
    <property type="entry name" value="Ankyrin repeat"/>
    <property type="match status" value="1"/>
</dbReference>
<keyword evidence="2" id="KW-1185">Reference proteome</keyword>
<proteinExistence type="predicted"/>
<gene>
    <name evidence="1" type="ORF">M9Y10_024391</name>
</gene>
<name>A0ABR2HBT2_9EUKA</name>
<organism evidence="1 2">
    <name type="scientific">Tritrichomonas musculus</name>
    <dbReference type="NCBI Taxonomy" id="1915356"/>
    <lineage>
        <taxon>Eukaryota</taxon>
        <taxon>Metamonada</taxon>
        <taxon>Parabasalia</taxon>
        <taxon>Tritrichomonadida</taxon>
        <taxon>Tritrichomonadidae</taxon>
        <taxon>Tritrichomonas</taxon>
    </lineage>
</organism>
<dbReference type="Pfam" id="PF13306">
    <property type="entry name" value="LRR_5"/>
    <property type="match status" value="2"/>
</dbReference>
<dbReference type="Gene3D" id="3.80.10.10">
    <property type="entry name" value="Ribonuclease Inhibitor"/>
    <property type="match status" value="2"/>
</dbReference>
<accession>A0ABR2HBT2</accession>
<evidence type="ECO:0008006" key="3">
    <source>
        <dbReference type="Google" id="ProtNLM"/>
    </source>
</evidence>
<dbReference type="PANTHER" id="PTHR45661:SF3">
    <property type="entry name" value="IG-LIKE DOMAIN-CONTAINING PROTEIN"/>
    <property type="match status" value="1"/>
</dbReference>
<dbReference type="InterPro" id="IPR032675">
    <property type="entry name" value="LRR_dom_sf"/>
</dbReference>
<dbReference type="PANTHER" id="PTHR45661">
    <property type="entry name" value="SURFACE ANTIGEN"/>
    <property type="match status" value="1"/>
</dbReference>
<protein>
    <recommendedName>
        <fullName evidence="3">Surface antigen BspA-like</fullName>
    </recommendedName>
</protein>
<evidence type="ECO:0000313" key="2">
    <source>
        <dbReference type="Proteomes" id="UP001470230"/>
    </source>
</evidence>
<sequence length="737" mass="84957">MLNEQAQIYILDKKDIYEHVLSFLEKDDSNDRDFLDLLQYIHSKRIRRNRQEYELFLRMIISIANTHHRSQSFFTKIEILLLQLGEEIKHIFSNADIFSIFSSNKKILLFLIENKIITVDQNICIEIFNLNEPNGTRYCHFFFPEIKPFIKEETIKHIENELLSIDSNIFHNFDKKRHEGENDSYICSLIRNDAIDDFISYVNQSNLPLTIQISPSLFETNSYLIENTTTTLIEYAAFFGSTQIFHYLRMNNVELNPLLWYYSIHSKNAELIHFIESNGVKPETKTYDDYLIEAIKCHHNDIAEYIQNYCQLSKDIHTNELFIYTIIQCQNYSYWNHVYSSLDANASFFYLYCFDYFTIVNLMVDLWHQNRNIPSVKGQSFYSLSVYDRLTIVNKLDKDTTTKYGVSAYLAIPPCVISIGQETFDSQKLLERVKIPFSVGRIDERAFCNCTSLVSVTIPSSVTKIEKETFQFCESLKEVIIPSSITEIGSRAFYYCAQLKSVTIPFSVTKIGSFAFSNCRCLQHVFLSPNLIVIDEEAFSECIFLKEIILPPSLKTIKKYAFRNCQALRQLTIPSSVTFIGDGAFDGCQNLNQLTVDSEDYGIQSYAFCGMMTMTIFCSTKITPKKLLKGCSSLISVSIMSPITVIGEFCFYGCDSLKKLTIPDSVTSYDSHSFCDCRSLRNIRFPPHFDSIEPYAFFGCKFLEISLPNSLKNIGSYAFAETSIREITVPPSVTSIG</sequence>
<dbReference type="Proteomes" id="UP001470230">
    <property type="component" value="Unassembled WGS sequence"/>
</dbReference>
<dbReference type="Gene3D" id="3.40.50.12480">
    <property type="match status" value="1"/>
</dbReference>
<dbReference type="InterPro" id="IPR053139">
    <property type="entry name" value="Surface_bspA-like"/>
</dbReference>
<dbReference type="SUPFAM" id="SSF52058">
    <property type="entry name" value="L domain-like"/>
    <property type="match status" value="1"/>
</dbReference>
<dbReference type="InterPro" id="IPR036770">
    <property type="entry name" value="Ankyrin_rpt-contain_sf"/>
</dbReference>
<reference evidence="1 2" key="1">
    <citation type="submission" date="2024-04" db="EMBL/GenBank/DDBJ databases">
        <title>Tritrichomonas musculus Genome.</title>
        <authorList>
            <person name="Alves-Ferreira E."/>
            <person name="Grigg M."/>
            <person name="Lorenzi H."/>
            <person name="Galac M."/>
        </authorList>
    </citation>
    <scope>NUCLEOTIDE SEQUENCE [LARGE SCALE GENOMIC DNA]</scope>
    <source>
        <strain evidence="1 2">EAF2021</strain>
    </source>
</reference>